<feature type="transmembrane region" description="Helical" evidence="10">
    <location>
        <begin position="384"/>
        <end position="407"/>
    </location>
</feature>
<dbReference type="InterPro" id="IPR018422">
    <property type="entry name" value="Cation/H_exchanger_CPA1"/>
</dbReference>
<accession>A0A192GYX3</accession>
<evidence type="ECO:0000256" key="2">
    <source>
        <dbReference type="ARBA" id="ARBA00022448"/>
    </source>
</evidence>
<dbReference type="KEGG" id="lbt:AYR52_01455"/>
<dbReference type="PANTHER" id="PTHR10110">
    <property type="entry name" value="SODIUM/HYDROGEN EXCHANGER"/>
    <property type="match status" value="1"/>
</dbReference>
<dbReference type="RefSeq" id="WP_068222905.1">
    <property type="nucleotide sequence ID" value="NZ_CP014623.1"/>
</dbReference>
<keyword evidence="4 10" id="KW-0812">Transmembrane</keyword>
<feature type="domain" description="Cation/H+ exchanger transmembrane" evidence="11">
    <location>
        <begin position="15"/>
        <end position="405"/>
    </location>
</feature>
<dbReference type="Gene3D" id="6.10.140.1330">
    <property type="match status" value="1"/>
</dbReference>
<feature type="transmembrane region" description="Helical" evidence="10">
    <location>
        <begin position="280"/>
        <end position="301"/>
    </location>
</feature>
<feature type="transmembrane region" description="Helical" evidence="10">
    <location>
        <begin position="308"/>
        <end position="329"/>
    </location>
</feature>
<evidence type="ECO:0000256" key="9">
    <source>
        <dbReference type="ARBA" id="ARBA00023201"/>
    </source>
</evidence>
<evidence type="ECO:0000256" key="8">
    <source>
        <dbReference type="ARBA" id="ARBA00023136"/>
    </source>
</evidence>
<feature type="transmembrane region" description="Helical" evidence="10">
    <location>
        <begin position="349"/>
        <end position="372"/>
    </location>
</feature>
<name>A0A192GYX3_9LACO</name>
<reference evidence="12 13" key="1">
    <citation type="submission" date="2016-03" db="EMBL/GenBank/DDBJ databases">
        <title>Pediococcus and Lactobacillus from brewery environment - whole genome sequencing and assembly.</title>
        <authorList>
            <person name="Behr J."/>
            <person name="Geissler A.J."/>
            <person name="Vogel R.F."/>
        </authorList>
    </citation>
    <scope>NUCLEOTIDE SEQUENCE [LARGE SCALE GENOMIC DNA]</scope>
    <source>
        <strain evidence="12 13">TMW 1.1989</strain>
    </source>
</reference>
<keyword evidence="2" id="KW-0813">Transport</keyword>
<comment type="subcellular location">
    <subcellularLocation>
        <location evidence="1">Cell membrane</location>
        <topology evidence="1">Multi-pass membrane protein</topology>
    </subcellularLocation>
</comment>
<keyword evidence="9" id="KW-0739">Sodium transport</keyword>
<evidence type="ECO:0000259" key="11">
    <source>
        <dbReference type="Pfam" id="PF00999"/>
    </source>
</evidence>
<dbReference type="Proteomes" id="UP000078582">
    <property type="component" value="Chromosome"/>
</dbReference>
<evidence type="ECO:0000256" key="7">
    <source>
        <dbReference type="ARBA" id="ARBA00023065"/>
    </source>
</evidence>
<feature type="transmembrane region" description="Helical" evidence="10">
    <location>
        <begin position="84"/>
        <end position="103"/>
    </location>
</feature>
<dbReference type="GO" id="GO:0098719">
    <property type="term" value="P:sodium ion import across plasma membrane"/>
    <property type="evidence" value="ECO:0007669"/>
    <property type="project" value="TreeGrafter"/>
</dbReference>
<keyword evidence="7" id="KW-0406">Ion transport</keyword>
<dbReference type="GO" id="GO:0015386">
    <property type="term" value="F:potassium:proton antiporter activity"/>
    <property type="evidence" value="ECO:0007669"/>
    <property type="project" value="TreeGrafter"/>
</dbReference>
<gene>
    <name evidence="12" type="ORF">AYR53_00040</name>
</gene>
<feature type="transmembrane region" description="Helical" evidence="10">
    <location>
        <begin position="216"/>
        <end position="234"/>
    </location>
</feature>
<dbReference type="GO" id="GO:0005886">
    <property type="term" value="C:plasma membrane"/>
    <property type="evidence" value="ECO:0007669"/>
    <property type="project" value="UniProtKB-SubCell"/>
</dbReference>
<keyword evidence="6" id="KW-0915">Sodium</keyword>
<feature type="transmembrane region" description="Helical" evidence="10">
    <location>
        <begin position="31"/>
        <end position="49"/>
    </location>
</feature>
<evidence type="ECO:0000256" key="10">
    <source>
        <dbReference type="SAM" id="Phobius"/>
    </source>
</evidence>
<sequence>METIFTISIIVGAVIFANIIYAIFPKIPLAFYQIAAGLLLSLLPLFHHYQLNPEIFLYAIITPLMFNDAQNTSRRRLRRGIANVLSLSIFLVVITVIILGFSINSLFPLMTLPLAFAIGAIVTPTDAVAVKSITSNMALPNRIMNTLENESLFNDASGIVALNLSLSAYREGSFSVGHGITSFIFSFFGGLILGAILGLLIVRLRIWLREIAADSIPISVPLQILTPFIIYFVAEQFEVSGILAVVAAGLVHGAERDRLQLTSTKTQFATASIWTIISDVLNGFVFVLLGLTLPTVVLDLISTHTLQFFSLFGLALLIYAISTGLRFLWVYAGFVKLPYRDLNRPTVSAIMAASGIHGTVTLSMALSIPFSLANGKSFPMRNEIIFVAAVVILLSLIVPNFVIPLLVPAKVKAAKEAPVNIRAIRNDMLDFAITELQQTVSGTQSAQIVLETLYNQKSDYTRPSYETLTRLFKKTQHVEQTTVQQLVTTGDITPKQQLSYERFLIQSNFATKKSIWQILWRRIKSGFKYLTFGLLKKRRIAQLRRNLTDQQRKKIKDTRQIFAQIEDHGYNAVIEYLNNETTVDNFAAIGIVRRSYRERHRRFSNSDETNDTQKDLFITAFQYEYDYVDNHLTDQLISTDTAKQLREQISYDEIVYMQNSDNFD</sequence>
<proteinExistence type="predicted"/>
<protein>
    <submittedName>
        <fullName evidence="12">Sodium:proton antiporter</fullName>
    </submittedName>
</protein>
<keyword evidence="3" id="KW-1003">Cell membrane</keyword>
<keyword evidence="13" id="KW-1185">Reference proteome</keyword>
<evidence type="ECO:0000256" key="6">
    <source>
        <dbReference type="ARBA" id="ARBA00023053"/>
    </source>
</evidence>
<dbReference type="STRING" id="375175.AYR53_00040"/>
<keyword evidence="5 10" id="KW-1133">Transmembrane helix</keyword>
<dbReference type="GO" id="GO:0051453">
    <property type="term" value="P:regulation of intracellular pH"/>
    <property type="evidence" value="ECO:0007669"/>
    <property type="project" value="TreeGrafter"/>
</dbReference>
<organism evidence="12 13">
    <name type="scientific">Loigolactobacillus backii</name>
    <dbReference type="NCBI Taxonomy" id="375175"/>
    <lineage>
        <taxon>Bacteria</taxon>
        <taxon>Bacillati</taxon>
        <taxon>Bacillota</taxon>
        <taxon>Bacilli</taxon>
        <taxon>Lactobacillales</taxon>
        <taxon>Lactobacillaceae</taxon>
        <taxon>Loigolactobacillus</taxon>
    </lineage>
</organism>
<dbReference type="AlphaFoldDB" id="A0A192GYX3"/>
<evidence type="ECO:0000256" key="3">
    <source>
        <dbReference type="ARBA" id="ARBA00022475"/>
    </source>
</evidence>
<keyword evidence="8 10" id="KW-0472">Membrane</keyword>
<dbReference type="Pfam" id="PF00999">
    <property type="entry name" value="Na_H_Exchanger"/>
    <property type="match status" value="1"/>
</dbReference>
<evidence type="ECO:0000256" key="4">
    <source>
        <dbReference type="ARBA" id="ARBA00022692"/>
    </source>
</evidence>
<dbReference type="EMBL" id="CP014873">
    <property type="protein sequence ID" value="ANK61285.1"/>
    <property type="molecule type" value="Genomic_DNA"/>
</dbReference>
<evidence type="ECO:0000256" key="5">
    <source>
        <dbReference type="ARBA" id="ARBA00022989"/>
    </source>
</evidence>
<evidence type="ECO:0000313" key="12">
    <source>
        <dbReference type="EMBL" id="ANK61285.1"/>
    </source>
</evidence>
<dbReference type="OrthoDB" id="9809206at2"/>
<dbReference type="GeneID" id="42980624"/>
<feature type="transmembrane region" description="Helical" evidence="10">
    <location>
        <begin position="181"/>
        <end position="204"/>
    </location>
</feature>
<evidence type="ECO:0000256" key="1">
    <source>
        <dbReference type="ARBA" id="ARBA00004651"/>
    </source>
</evidence>
<evidence type="ECO:0000313" key="13">
    <source>
        <dbReference type="Proteomes" id="UP000078582"/>
    </source>
</evidence>
<dbReference type="PANTHER" id="PTHR10110:SF86">
    <property type="entry name" value="SODIUM_HYDROGEN EXCHANGER 7"/>
    <property type="match status" value="1"/>
</dbReference>
<dbReference type="GO" id="GO:0015385">
    <property type="term" value="F:sodium:proton antiporter activity"/>
    <property type="evidence" value="ECO:0007669"/>
    <property type="project" value="InterPro"/>
</dbReference>
<feature type="transmembrane region" description="Helical" evidence="10">
    <location>
        <begin position="6"/>
        <end position="24"/>
    </location>
</feature>
<dbReference type="InterPro" id="IPR006153">
    <property type="entry name" value="Cation/H_exchanger_TM"/>
</dbReference>